<evidence type="ECO:0000313" key="2">
    <source>
        <dbReference type="EMBL" id="KZL63203.1"/>
    </source>
</evidence>
<reference evidence="2 3" key="1">
    <citation type="submission" date="2015-06" db="EMBL/GenBank/DDBJ databases">
        <title>Survival trade-offs in plant roots during colonization by closely related pathogenic and mutualistic fungi.</title>
        <authorList>
            <person name="Hacquard S."/>
            <person name="Kracher B."/>
            <person name="Hiruma K."/>
            <person name="Weinman A."/>
            <person name="Muench P."/>
            <person name="Garrido Oter R."/>
            <person name="Ver Loren van Themaat E."/>
            <person name="Dallerey J.-F."/>
            <person name="Damm U."/>
            <person name="Henrissat B."/>
            <person name="Lespinet O."/>
            <person name="Thon M."/>
            <person name="Kemen E."/>
            <person name="McHardy A.C."/>
            <person name="Schulze-Lefert P."/>
            <person name="O'Connell R.J."/>
        </authorList>
    </citation>
    <scope>NUCLEOTIDE SEQUENCE [LARGE SCALE GENOMIC DNA]</scope>
    <source>
        <strain evidence="2 3">MAFF 238704</strain>
    </source>
</reference>
<protein>
    <submittedName>
        <fullName evidence="2">Uncharacterized protein</fullName>
    </submittedName>
</protein>
<name>A0A161VX24_COLIC</name>
<feature type="compositionally biased region" description="Basic and acidic residues" evidence="1">
    <location>
        <begin position="78"/>
        <end position="92"/>
    </location>
</feature>
<sequence length="126" mass="13966">MVLHEVAEPPLAFGRGRERVEILSRMLGEGGVRGREEGEVPGRGRIEGLEETWRSSQRTCGSVEDFGERGQVSSGLDKVQERRHVRGSREDVGPFGLRGVRQRFPVCGVRHRSCPKGKDAQDAQDA</sequence>
<gene>
    <name evidence="2" type="ORF">CI238_09479</name>
</gene>
<evidence type="ECO:0000313" key="3">
    <source>
        <dbReference type="Proteomes" id="UP000076584"/>
    </source>
</evidence>
<proteinExistence type="predicted"/>
<feature type="region of interest" description="Disordered" evidence="1">
    <location>
        <begin position="57"/>
        <end position="96"/>
    </location>
</feature>
<dbReference type="AlphaFoldDB" id="A0A161VX24"/>
<accession>A0A161VX24</accession>
<dbReference type="Proteomes" id="UP000076584">
    <property type="component" value="Unassembled WGS sequence"/>
</dbReference>
<evidence type="ECO:0000256" key="1">
    <source>
        <dbReference type="SAM" id="MobiDB-lite"/>
    </source>
</evidence>
<dbReference type="EMBL" id="LFIW01002844">
    <property type="protein sequence ID" value="KZL63203.1"/>
    <property type="molecule type" value="Genomic_DNA"/>
</dbReference>
<organism evidence="2 3">
    <name type="scientific">Colletotrichum incanum</name>
    <name type="common">Soybean anthracnose fungus</name>
    <dbReference type="NCBI Taxonomy" id="1573173"/>
    <lineage>
        <taxon>Eukaryota</taxon>
        <taxon>Fungi</taxon>
        <taxon>Dikarya</taxon>
        <taxon>Ascomycota</taxon>
        <taxon>Pezizomycotina</taxon>
        <taxon>Sordariomycetes</taxon>
        <taxon>Hypocreomycetidae</taxon>
        <taxon>Glomerellales</taxon>
        <taxon>Glomerellaceae</taxon>
        <taxon>Colletotrichum</taxon>
        <taxon>Colletotrichum spaethianum species complex</taxon>
    </lineage>
</organism>
<keyword evidence="3" id="KW-1185">Reference proteome</keyword>
<comment type="caution">
    <text evidence="2">The sequence shown here is derived from an EMBL/GenBank/DDBJ whole genome shotgun (WGS) entry which is preliminary data.</text>
</comment>